<comment type="caution">
    <text evidence="1">The sequence shown here is derived from an EMBL/GenBank/DDBJ whole genome shotgun (WGS) entry which is preliminary data.</text>
</comment>
<proteinExistence type="predicted"/>
<dbReference type="EMBL" id="JBEUSY010000432">
    <property type="protein sequence ID" value="KAL1233653.1"/>
    <property type="molecule type" value="Genomic_DNA"/>
</dbReference>
<evidence type="ECO:0000313" key="2">
    <source>
        <dbReference type="Proteomes" id="UP001558632"/>
    </source>
</evidence>
<organism evidence="1 2">
    <name type="scientific">Trichinella spiralis</name>
    <name type="common">Trichina worm</name>
    <dbReference type="NCBI Taxonomy" id="6334"/>
    <lineage>
        <taxon>Eukaryota</taxon>
        <taxon>Metazoa</taxon>
        <taxon>Ecdysozoa</taxon>
        <taxon>Nematoda</taxon>
        <taxon>Enoplea</taxon>
        <taxon>Dorylaimia</taxon>
        <taxon>Trichinellida</taxon>
        <taxon>Trichinellidae</taxon>
        <taxon>Trichinella</taxon>
    </lineage>
</organism>
<protein>
    <submittedName>
        <fullName evidence="1">Metabolite transport protein</fullName>
    </submittedName>
</protein>
<gene>
    <name evidence="1" type="ORF">TSPI_08751</name>
</gene>
<sequence length="84" mass="9086">MPDGSWGKSLALAFDEGEYVSAFAVIGESEQQYAKFSSIFEVCYSLLFPVQSLFMSATVNGLTLASADTRSASHVPLKLKPPLH</sequence>
<accession>A0ABR3KAB2</accession>
<dbReference type="Proteomes" id="UP001558632">
    <property type="component" value="Unassembled WGS sequence"/>
</dbReference>
<keyword evidence="2" id="KW-1185">Reference proteome</keyword>
<name>A0ABR3KAB2_TRISP</name>
<evidence type="ECO:0000313" key="1">
    <source>
        <dbReference type="EMBL" id="KAL1233653.1"/>
    </source>
</evidence>
<reference evidence="1 2" key="1">
    <citation type="submission" date="2024-07" db="EMBL/GenBank/DDBJ databases">
        <title>Enhanced genomic and transcriptomic resources for Trichinella pseudospiralis and T. spiralis underpin the discovery of pronounced molecular differences between stages and species.</title>
        <authorList>
            <person name="Pasi K.K."/>
            <person name="La Rosa G."/>
            <person name="Gomez-Morales M.A."/>
            <person name="Tosini F."/>
            <person name="Sumanam S."/>
            <person name="Young N.D."/>
            <person name="Chang B.C."/>
            <person name="Robin G.B."/>
        </authorList>
    </citation>
    <scope>NUCLEOTIDE SEQUENCE [LARGE SCALE GENOMIC DNA]</scope>
    <source>
        <strain evidence="1">ISS534</strain>
    </source>
</reference>